<evidence type="ECO:0000313" key="1">
    <source>
        <dbReference type="EMBL" id="SPS01518.1"/>
    </source>
</evidence>
<evidence type="ECO:0000313" key="2">
    <source>
        <dbReference type="Proteomes" id="UP000256805"/>
    </source>
</evidence>
<dbReference type="EMBL" id="OVTA01000045">
    <property type="protein sequence ID" value="SPS01518.1"/>
    <property type="molecule type" value="Genomic_DNA"/>
</dbReference>
<proteinExistence type="predicted"/>
<dbReference type="AlphaFoldDB" id="A0A375J8Q1"/>
<gene>
    <name evidence="1" type="ORF">CBM2634_B40020</name>
</gene>
<reference evidence="1 2" key="1">
    <citation type="submission" date="2018-01" db="EMBL/GenBank/DDBJ databases">
        <authorList>
            <person name="Gaut B.S."/>
            <person name="Morton B.R."/>
            <person name="Clegg M.T."/>
            <person name="Duvall M.R."/>
        </authorList>
    </citation>
    <scope>NUCLEOTIDE SEQUENCE [LARGE SCALE GENOMIC DNA]</scope>
    <source>
        <strain evidence="1">Cupriavidus taiwanensis cmp 52</strain>
    </source>
</reference>
<accession>A0A375J8Q1</accession>
<name>A0A375J8Q1_9BURK</name>
<protein>
    <submittedName>
        <fullName evidence="1">Uncharacterized protein</fullName>
    </submittedName>
</protein>
<organism evidence="1 2">
    <name type="scientific">Cupriavidus taiwanensis</name>
    <dbReference type="NCBI Taxonomy" id="164546"/>
    <lineage>
        <taxon>Bacteria</taxon>
        <taxon>Pseudomonadati</taxon>
        <taxon>Pseudomonadota</taxon>
        <taxon>Betaproteobacteria</taxon>
        <taxon>Burkholderiales</taxon>
        <taxon>Burkholderiaceae</taxon>
        <taxon>Cupriavidus</taxon>
    </lineage>
</organism>
<dbReference type="Proteomes" id="UP000256805">
    <property type="component" value="Unassembled WGS sequence"/>
</dbReference>
<sequence>MKLRSPLHRKTQRILPRTVGGDEHIHAIVFRRNIVMTMAIHSTPPHTRNTRTAAF</sequence>